<evidence type="ECO:0000313" key="2">
    <source>
        <dbReference type="Proteomes" id="UP000054485"/>
    </source>
</evidence>
<name>A0A0D0AHM5_9AGAM</name>
<dbReference type="OrthoDB" id="2690533at2759"/>
<reference evidence="2" key="2">
    <citation type="submission" date="2015-01" db="EMBL/GenBank/DDBJ databases">
        <title>Evolutionary Origins and Diversification of the Mycorrhizal Mutualists.</title>
        <authorList>
            <consortium name="DOE Joint Genome Institute"/>
            <consortium name="Mycorrhizal Genomics Consortium"/>
            <person name="Kohler A."/>
            <person name="Kuo A."/>
            <person name="Nagy L.G."/>
            <person name="Floudas D."/>
            <person name="Copeland A."/>
            <person name="Barry K.W."/>
            <person name="Cichocki N."/>
            <person name="Veneault-Fourrey C."/>
            <person name="LaButti K."/>
            <person name="Lindquist E.A."/>
            <person name="Lipzen A."/>
            <person name="Lundell T."/>
            <person name="Morin E."/>
            <person name="Murat C."/>
            <person name="Riley R."/>
            <person name="Ohm R."/>
            <person name="Sun H."/>
            <person name="Tunlid A."/>
            <person name="Henrissat B."/>
            <person name="Grigoriev I.V."/>
            <person name="Hibbett D.S."/>
            <person name="Martin F."/>
        </authorList>
    </citation>
    <scope>NUCLEOTIDE SEQUENCE [LARGE SCALE GENOMIC DNA]</scope>
    <source>
        <strain evidence="2">UH-Slu-Lm8-n1</strain>
    </source>
</reference>
<evidence type="ECO:0000313" key="1">
    <source>
        <dbReference type="EMBL" id="KIK37639.1"/>
    </source>
</evidence>
<dbReference type="HOGENOM" id="CLU_2639741_0_0_1"/>
<keyword evidence="2" id="KW-1185">Reference proteome</keyword>
<dbReference type="AlphaFoldDB" id="A0A0D0AHM5"/>
<dbReference type="Proteomes" id="UP000054485">
    <property type="component" value="Unassembled WGS sequence"/>
</dbReference>
<sequence length="77" mass="8100">MAQLIAEVSSNVATIVATILHSPPAPTHPAPDHGPNVDNIIATAEQLDLEQAAHHAEIEQGDIFASEGRLSIELMSP</sequence>
<dbReference type="InParanoid" id="A0A0D0AHM5"/>
<proteinExistence type="predicted"/>
<organism evidence="1 2">
    <name type="scientific">Suillus luteus UH-Slu-Lm8-n1</name>
    <dbReference type="NCBI Taxonomy" id="930992"/>
    <lineage>
        <taxon>Eukaryota</taxon>
        <taxon>Fungi</taxon>
        <taxon>Dikarya</taxon>
        <taxon>Basidiomycota</taxon>
        <taxon>Agaricomycotina</taxon>
        <taxon>Agaricomycetes</taxon>
        <taxon>Agaricomycetidae</taxon>
        <taxon>Boletales</taxon>
        <taxon>Suillineae</taxon>
        <taxon>Suillaceae</taxon>
        <taxon>Suillus</taxon>
    </lineage>
</organism>
<reference evidence="1 2" key="1">
    <citation type="submission" date="2014-04" db="EMBL/GenBank/DDBJ databases">
        <authorList>
            <consortium name="DOE Joint Genome Institute"/>
            <person name="Kuo A."/>
            <person name="Ruytinx J."/>
            <person name="Rineau F."/>
            <person name="Colpaert J."/>
            <person name="Kohler A."/>
            <person name="Nagy L.G."/>
            <person name="Floudas D."/>
            <person name="Copeland A."/>
            <person name="Barry K.W."/>
            <person name="Cichocki N."/>
            <person name="Veneault-Fourrey C."/>
            <person name="LaButti K."/>
            <person name="Lindquist E.A."/>
            <person name="Lipzen A."/>
            <person name="Lundell T."/>
            <person name="Morin E."/>
            <person name="Murat C."/>
            <person name="Sun H."/>
            <person name="Tunlid A."/>
            <person name="Henrissat B."/>
            <person name="Grigoriev I.V."/>
            <person name="Hibbett D.S."/>
            <person name="Martin F."/>
            <person name="Nordberg H.P."/>
            <person name="Cantor M.N."/>
            <person name="Hua S.X."/>
        </authorList>
    </citation>
    <scope>NUCLEOTIDE SEQUENCE [LARGE SCALE GENOMIC DNA]</scope>
    <source>
        <strain evidence="1 2">UH-Slu-Lm8-n1</strain>
    </source>
</reference>
<dbReference type="EMBL" id="KN835439">
    <property type="protein sequence ID" value="KIK37639.1"/>
    <property type="molecule type" value="Genomic_DNA"/>
</dbReference>
<accession>A0A0D0AHM5</accession>
<protein>
    <submittedName>
        <fullName evidence="1">Uncharacterized protein</fullName>
    </submittedName>
</protein>
<gene>
    <name evidence="1" type="ORF">CY34DRAFT_15585</name>
</gene>